<organism evidence="3 4">
    <name type="scientific">Meiothermus granaticius NBRC 107808</name>
    <dbReference type="NCBI Taxonomy" id="1227551"/>
    <lineage>
        <taxon>Bacteria</taxon>
        <taxon>Thermotogati</taxon>
        <taxon>Deinococcota</taxon>
        <taxon>Deinococci</taxon>
        <taxon>Thermales</taxon>
        <taxon>Thermaceae</taxon>
        <taxon>Meiothermus</taxon>
    </lineage>
</organism>
<dbReference type="NCBIfam" id="TIGR00254">
    <property type="entry name" value="GGDEF"/>
    <property type="match status" value="1"/>
</dbReference>
<keyword evidence="1" id="KW-0472">Membrane</keyword>
<dbReference type="PROSITE" id="PS50887">
    <property type="entry name" value="GGDEF"/>
    <property type="match status" value="1"/>
</dbReference>
<proteinExistence type="predicted"/>
<evidence type="ECO:0000313" key="4">
    <source>
        <dbReference type="Proteomes" id="UP000266178"/>
    </source>
</evidence>
<dbReference type="SMART" id="SM00267">
    <property type="entry name" value="GGDEF"/>
    <property type="match status" value="1"/>
</dbReference>
<keyword evidence="1" id="KW-0812">Transmembrane</keyword>
<dbReference type="AlphaFoldDB" id="A0A399FEI0"/>
<gene>
    <name evidence="3" type="primary">ydaM_2</name>
    <name evidence="3" type="ORF">Mgrana_00627</name>
</gene>
<keyword evidence="3" id="KW-0808">Transferase</keyword>
<comment type="caution">
    <text evidence="3">The sequence shown here is derived from an EMBL/GenBank/DDBJ whole genome shotgun (WGS) entry which is preliminary data.</text>
</comment>
<dbReference type="FunFam" id="3.30.70.270:FF:000001">
    <property type="entry name" value="Diguanylate cyclase domain protein"/>
    <property type="match status" value="1"/>
</dbReference>
<dbReference type="InterPro" id="IPR050469">
    <property type="entry name" value="Diguanylate_Cyclase"/>
</dbReference>
<feature type="transmembrane region" description="Helical" evidence="1">
    <location>
        <begin position="12"/>
        <end position="33"/>
    </location>
</feature>
<keyword evidence="3" id="KW-0548">Nucleotidyltransferase</keyword>
<evidence type="ECO:0000313" key="3">
    <source>
        <dbReference type="EMBL" id="RIH93371.1"/>
    </source>
</evidence>
<dbReference type="RefSeq" id="WP_119356152.1">
    <property type="nucleotide sequence ID" value="NZ_BJXM01000013.1"/>
</dbReference>
<dbReference type="CDD" id="cd01949">
    <property type="entry name" value="GGDEF"/>
    <property type="match status" value="1"/>
</dbReference>
<dbReference type="OrthoDB" id="9759607at2"/>
<dbReference type="EC" id="2.7.7.65" evidence="3"/>
<feature type="domain" description="GGDEF" evidence="2">
    <location>
        <begin position="112"/>
        <end position="243"/>
    </location>
</feature>
<dbReference type="PANTHER" id="PTHR45138">
    <property type="entry name" value="REGULATORY COMPONENTS OF SENSORY TRANSDUCTION SYSTEM"/>
    <property type="match status" value="1"/>
</dbReference>
<name>A0A399FEI0_9DEIN</name>
<dbReference type="InterPro" id="IPR029787">
    <property type="entry name" value="Nucleotide_cyclase"/>
</dbReference>
<keyword evidence="1" id="KW-1133">Transmembrane helix</keyword>
<protein>
    <submittedName>
        <fullName evidence="3">Putative diguanylate cyclase YdaM</fullName>
        <ecNumber evidence="3">2.7.7.65</ecNumber>
    </submittedName>
</protein>
<dbReference type="Proteomes" id="UP000266178">
    <property type="component" value="Unassembled WGS sequence"/>
</dbReference>
<dbReference type="GO" id="GO:0052621">
    <property type="term" value="F:diguanylate cyclase activity"/>
    <property type="evidence" value="ECO:0007669"/>
    <property type="project" value="UniProtKB-EC"/>
</dbReference>
<feature type="transmembrane region" description="Helical" evidence="1">
    <location>
        <begin position="45"/>
        <end position="65"/>
    </location>
</feature>
<dbReference type="EMBL" id="QWLB01000006">
    <property type="protein sequence ID" value="RIH93371.1"/>
    <property type="molecule type" value="Genomic_DNA"/>
</dbReference>
<dbReference type="InterPro" id="IPR000160">
    <property type="entry name" value="GGDEF_dom"/>
</dbReference>
<dbReference type="PANTHER" id="PTHR45138:SF9">
    <property type="entry name" value="DIGUANYLATE CYCLASE DGCM-RELATED"/>
    <property type="match status" value="1"/>
</dbReference>
<dbReference type="SUPFAM" id="SSF55073">
    <property type="entry name" value="Nucleotide cyclase"/>
    <property type="match status" value="1"/>
</dbReference>
<dbReference type="Gene3D" id="3.30.70.270">
    <property type="match status" value="1"/>
</dbReference>
<accession>A0A399FEI0</accession>
<sequence length="245" mass="26813">MLLGLLKRYGYGSTLVGLVLASVLLSVLITAGINLLIDGQVGRTGVLIAMVVAGSVSLLFGGIQLRLLQRLEQTREELHRLSITDELTGAYNRRYFLAQATQAFAQARAQGEPFALVLFDADDFKRVNDTYGHLAGDRVLQQVVKAARSSLRKGDLLARWGGEEFIALLPGTGREEALRVAQRLQEGMLQTSLGLEEFRITMSFGVAVCQPSMRDLDDLLSQADDALYRAKAQGKNRIEMRSTAG</sequence>
<evidence type="ECO:0000259" key="2">
    <source>
        <dbReference type="PROSITE" id="PS50887"/>
    </source>
</evidence>
<dbReference type="Pfam" id="PF00990">
    <property type="entry name" value="GGDEF"/>
    <property type="match status" value="1"/>
</dbReference>
<keyword evidence="4" id="KW-1185">Reference proteome</keyword>
<reference evidence="3 4" key="1">
    <citation type="submission" date="2018-08" db="EMBL/GenBank/DDBJ databases">
        <title>Meiothermus granaticius genome AF-68 sequencing project.</title>
        <authorList>
            <person name="Da Costa M.S."/>
            <person name="Albuquerque L."/>
            <person name="Raposo P."/>
            <person name="Froufe H.J.C."/>
            <person name="Barroso C.S."/>
            <person name="Egas C."/>
        </authorList>
    </citation>
    <scope>NUCLEOTIDE SEQUENCE [LARGE SCALE GENOMIC DNA]</scope>
    <source>
        <strain evidence="3 4">AF-68</strain>
    </source>
</reference>
<dbReference type="InterPro" id="IPR043128">
    <property type="entry name" value="Rev_trsase/Diguanyl_cyclase"/>
</dbReference>
<evidence type="ECO:0000256" key="1">
    <source>
        <dbReference type="SAM" id="Phobius"/>
    </source>
</evidence>